<gene>
    <name evidence="1" type="ORF">GIB67_011534</name>
</gene>
<accession>A0A7J7NLT0</accession>
<dbReference type="AlphaFoldDB" id="A0A7J7NLT0"/>
<protein>
    <submittedName>
        <fullName evidence="1">Uncharacterized protein</fullName>
    </submittedName>
</protein>
<reference evidence="1 2" key="1">
    <citation type="journal article" date="2020" name="IScience">
        <title>Genome Sequencing of the Endangered Kingdonia uniflora (Circaeasteraceae, Ranunculales) Reveals Potential Mechanisms of Evolutionary Specialization.</title>
        <authorList>
            <person name="Sun Y."/>
            <person name="Deng T."/>
            <person name="Zhang A."/>
            <person name="Moore M.J."/>
            <person name="Landis J.B."/>
            <person name="Lin N."/>
            <person name="Zhang H."/>
            <person name="Zhang X."/>
            <person name="Huang J."/>
            <person name="Zhang X."/>
            <person name="Sun H."/>
            <person name="Wang H."/>
        </authorList>
    </citation>
    <scope>NUCLEOTIDE SEQUENCE [LARGE SCALE GENOMIC DNA]</scope>
    <source>
        <strain evidence="1">TB1705</strain>
        <tissue evidence="1">Leaf</tissue>
    </source>
</reference>
<dbReference type="EMBL" id="JACGCM010000704">
    <property type="protein sequence ID" value="KAF6168149.1"/>
    <property type="molecule type" value="Genomic_DNA"/>
</dbReference>
<dbReference type="OrthoDB" id="1923994at2759"/>
<sequence>MVDGQYKKMRRIGSDSGEFWEDGLIYQVCKKMEGGSDNEIEKLRRYGLYVGLINGMMLRGIGLGKVEEMKALALKELHYFKN</sequence>
<comment type="caution">
    <text evidence="1">The sequence shown here is derived from an EMBL/GenBank/DDBJ whole genome shotgun (WGS) entry which is preliminary data.</text>
</comment>
<evidence type="ECO:0000313" key="1">
    <source>
        <dbReference type="EMBL" id="KAF6168149.1"/>
    </source>
</evidence>
<evidence type="ECO:0000313" key="2">
    <source>
        <dbReference type="Proteomes" id="UP000541444"/>
    </source>
</evidence>
<keyword evidence="2" id="KW-1185">Reference proteome</keyword>
<organism evidence="1 2">
    <name type="scientific">Kingdonia uniflora</name>
    <dbReference type="NCBI Taxonomy" id="39325"/>
    <lineage>
        <taxon>Eukaryota</taxon>
        <taxon>Viridiplantae</taxon>
        <taxon>Streptophyta</taxon>
        <taxon>Embryophyta</taxon>
        <taxon>Tracheophyta</taxon>
        <taxon>Spermatophyta</taxon>
        <taxon>Magnoliopsida</taxon>
        <taxon>Ranunculales</taxon>
        <taxon>Circaeasteraceae</taxon>
        <taxon>Kingdonia</taxon>
    </lineage>
</organism>
<name>A0A7J7NLT0_9MAGN</name>
<proteinExistence type="predicted"/>
<dbReference type="Proteomes" id="UP000541444">
    <property type="component" value="Unassembled WGS sequence"/>
</dbReference>